<name>A0A976SJX5_THEOR</name>
<sequence length="178" mass="19072">MKFAIFAFAAFWFAKFAAAAAGALDLKGLGFKNWKVHKVSGEAAPTACPLGELPEGVFLHRTVVHDGAKFTWVKPVHGAVNELKCEARSVWKGLDGELLLDFHFFGKVDGKMFAHVEHLTKLGGVAHVFLGFEGSAAGKAVGVAKFLAGVADLFPKAFLDTKDLSAHALLHQLALHHA</sequence>
<protein>
    <submittedName>
        <fullName evidence="2">Uncharacterized protein</fullName>
    </submittedName>
</protein>
<proteinExistence type="predicted"/>
<dbReference type="Proteomes" id="UP000244811">
    <property type="component" value="Chromosome 4"/>
</dbReference>
<evidence type="ECO:0000256" key="1">
    <source>
        <dbReference type="SAM" id="SignalP"/>
    </source>
</evidence>
<evidence type="ECO:0000313" key="3">
    <source>
        <dbReference type="Proteomes" id="UP000244811"/>
    </source>
</evidence>
<gene>
    <name evidence="2" type="ORF">MACK_004098</name>
</gene>
<feature type="signal peptide" evidence="1">
    <location>
        <begin position="1"/>
        <end position="19"/>
    </location>
</feature>
<organism evidence="2 3">
    <name type="scientific">Theileria orientalis</name>
    <dbReference type="NCBI Taxonomy" id="68886"/>
    <lineage>
        <taxon>Eukaryota</taxon>
        <taxon>Sar</taxon>
        <taxon>Alveolata</taxon>
        <taxon>Apicomplexa</taxon>
        <taxon>Aconoidasida</taxon>
        <taxon>Piroplasmida</taxon>
        <taxon>Theileriidae</taxon>
        <taxon>Theileria</taxon>
    </lineage>
</organism>
<dbReference type="EMBL" id="CP056072">
    <property type="protein sequence ID" value="UVC50223.1"/>
    <property type="molecule type" value="Genomic_DNA"/>
</dbReference>
<accession>A0A976SJX5</accession>
<feature type="chain" id="PRO_5037017955" evidence="1">
    <location>
        <begin position="20"/>
        <end position="178"/>
    </location>
</feature>
<evidence type="ECO:0000313" key="2">
    <source>
        <dbReference type="EMBL" id="UVC50223.1"/>
    </source>
</evidence>
<dbReference type="AlphaFoldDB" id="A0A976SJX5"/>
<keyword evidence="1" id="KW-0732">Signal</keyword>
<reference evidence="2" key="1">
    <citation type="submission" date="2022-07" db="EMBL/GenBank/DDBJ databases">
        <title>Evaluation of T. orientalis genome assembly methods using nanopore sequencing and analysis of variation between genomes.</title>
        <authorList>
            <person name="Yam J."/>
            <person name="Micallef M.L."/>
            <person name="Liu M."/>
            <person name="Djordjevic S.P."/>
            <person name="Bogema D.R."/>
            <person name="Jenkins C."/>
        </authorList>
    </citation>
    <scope>NUCLEOTIDE SEQUENCE</scope>
    <source>
        <strain evidence="2">Goon Nure</strain>
    </source>
</reference>